<gene>
    <name evidence="2" type="ORF">HA039_12925</name>
</gene>
<dbReference type="Gene3D" id="3.40.630.30">
    <property type="match status" value="1"/>
</dbReference>
<evidence type="ECO:0000313" key="2">
    <source>
        <dbReference type="EMBL" id="QIQ03108.1"/>
    </source>
</evidence>
<dbReference type="AlphaFoldDB" id="A0A6G9GXW0"/>
<name>A0A6G9GXW0_9ACTN</name>
<keyword evidence="3" id="KW-1185">Reference proteome</keyword>
<accession>A0A6G9GXW0</accession>
<keyword evidence="2" id="KW-0808">Transferase</keyword>
<dbReference type="SUPFAM" id="SSF55729">
    <property type="entry name" value="Acyl-CoA N-acyltransferases (Nat)"/>
    <property type="match status" value="1"/>
</dbReference>
<proteinExistence type="predicted"/>
<feature type="domain" description="N-acetyltransferase" evidence="1">
    <location>
        <begin position="140"/>
        <end position="279"/>
    </location>
</feature>
<dbReference type="Proteomes" id="UP000501179">
    <property type="component" value="Chromosome"/>
</dbReference>
<dbReference type="KEGG" id="slia:HA039_12925"/>
<reference evidence="2 3" key="1">
    <citation type="submission" date="2020-03" db="EMBL/GenBank/DDBJ databases">
        <title>A novel species.</title>
        <authorList>
            <person name="Gao J."/>
        </authorList>
    </citation>
    <scope>NUCLEOTIDE SEQUENCE [LARGE SCALE GENOMIC DNA]</scope>
    <source>
        <strain evidence="2 3">QMT-12</strain>
    </source>
</reference>
<protein>
    <submittedName>
        <fullName evidence="2">GNAT family N-acetyltransferase</fullName>
    </submittedName>
</protein>
<dbReference type="EMBL" id="CP050177">
    <property type="protein sequence ID" value="QIQ03108.1"/>
    <property type="molecule type" value="Genomic_DNA"/>
</dbReference>
<evidence type="ECO:0000259" key="1">
    <source>
        <dbReference type="PROSITE" id="PS51186"/>
    </source>
</evidence>
<organism evidence="2 3">
    <name type="scientific">Streptomyces liangshanensis</name>
    <dbReference type="NCBI Taxonomy" id="2717324"/>
    <lineage>
        <taxon>Bacteria</taxon>
        <taxon>Bacillati</taxon>
        <taxon>Actinomycetota</taxon>
        <taxon>Actinomycetes</taxon>
        <taxon>Kitasatosporales</taxon>
        <taxon>Streptomycetaceae</taxon>
        <taxon>Streptomyces</taxon>
    </lineage>
</organism>
<dbReference type="InterPro" id="IPR000182">
    <property type="entry name" value="GNAT_dom"/>
</dbReference>
<sequence length="279" mass="29407">MTPTLPPGLPELSEAEAMYDGELAAPPGVRAALGMDAARIGGGVALSVRDDPARYWSKALGFGFEEPVTADLIGEVCAFYRSRGTPLAVLQLAPSVLPEDWSEICARENLSAGSAWVKLACPTDEALARAEEPGRPAAGVRVAPVEARDAAEWGALMMRGFGMPEEHLGAMIAGGVGRAGWHPYGAWLDGELVGTATMHVHGDAAQFFGAATLPHARRRGAQSAFLAARARAAAAAGCGWLVAETGAEAPGEHNSSLHNMRRAGFEVLYERRNWVWQPA</sequence>
<dbReference type="RefSeq" id="WP_167028395.1">
    <property type="nucleotide sequence ID" value="NZ_CP050177.1"/>
</dbReference>
<dbReference type="InterPro" id="IPR016181">
    <property type="entry name" value="Acyl_CoA_acyltransferase"/>
</dbReference>
<evidence type="ECO:0000313" key="3">
    <source>
        <dbReference type="Proteomes" id="UP000501179"/>
    </source>
</evidence>
<dbReference type="PROSITE" id="PS51186">
    <property type="entry name" value="GNAT"/>
    <property type="match status" value="1"/>
</dbReference>
<dbReference type="GO" id="GO:0016747">
    <property type="term" value="F:acyltransferase activity, transferring groups other than amino-acyl groups"/>
    <property type="evidence" value="ECO:0007669"/>
    <property type="project" value="InterPro"/>
</dbReference>